<gene>
    <name evidence="2" type="ORF">GQ55_2G414800</name>
</gene>
<proteinExistence type="predicted"/>
<feature type="compositionally biased region" description="Basic and acidic residues" evidence="1">
    <location>
        <begin position="59"/>
        <end position="74"/>
    </location>
</feature>
<organism evidence="2 3">
    <name type="scientific">Panicum hallii var. hallii</name>
    <dbReference type="NCBI Taxonomy" id="1504633"/>
    <lineage>
        <taxon>Eukaryota</taxon>
        <taxon>Viridiplantae</taxon>
        <taxon>Streptophyta</taxon>
        <taxon>Embryophyta</taxon>
        <taxon>Tracheophyta</taxon>
        <taxon>Spermatophyta</taxon>
        <taxon>Magnoliopsida</taxon>
        <taxon>Liliopsida</taxon>
        <taxon>Poales</taxon>
        <taxon>Poaceae</taxon>
        <taxon>PACMAD clade</taxon>
        <taxon>Panicoideae</taxon>
        <taxon>Panicodae</taxon>
        <taxon>Paniceae</taxon>
        <taxon>Panicinae</taxon>
        <taxon>Panicum</taxon>
        <taxon>Panicum sect. Panicum</taxon>
    </lineage>
</organism>
<accession>A0A2T7EXZ6</accession>
<evidence type="ECO:0000256" key="1">
    <source>
        <dbReference type="SAM" id="MobiDB-lite"/>
    </source>
</evidence>
<name>A0A2T7EXZ6_9POAL</name>
<sequence>MERQVGLPRWRRRDGLLGAACVCVVGCGARLRGEGDDDARGDSGWAVGCGYVRACEGRGREEGRGAKRVSEGEPTRQQAAEAGGIGWAPVSPRRARCSVAARPMFEQRRKGWKRAGAH</sequence>
<evidence type="ECO:0008006" key="4">
    <source>
        <dbReference type="Google" id="ProtNLM"/>
    </source>
</evidence>
<feature type="region of interest" description="Disordered" evidence="1">
    <location>
        <begin position="59"/>
        <end position="87"/>
    </location>
</feature>
<dbReference type="AlphaFoldDB" id="A0A2T7EXZ6"/>
<dbReference type="EMBL" id="CM009750">
    <property type="protein sequence ID" value="PUZ72693.1"/>
    <property type="molecule type" value="Genomic_DNA"/>
</dbReference>
<evidence type="ECO:0000313" key="2">
    <source>
        <dbReference type="EMBL" id="PUZ72693.1"/>
    </source>
</evidence>
<protein>
    <recommendedName>
        <fullName evidence="4">DUF834 domain-containing protein</fullName>
    </recommendedName>
</protein>
<dbReference type="Proteomes" id="UP000244336">
    <property type="component" value="Chromosome 2"/>
</dbReference>
<dbReference type="Gramene" id="PUZ72693">
    <property type="protein sequence ID" value="PUZ72693"/>
    <property type="gene ID" value="GQ55_2G414800"/>
</dbReference>
<reference evidence="2 3" key="1">
    <citation type="submission" date="2018-04" db="EMBL/GenBank/DDBJ databases">
        <title>WGS assembly of Panicum hallii var. hallii HAL2.</title>
        <authorList>
            <person name="Lovell J."/>
            <person name="Jenkins J."/>
            <person name="Lowry D."/>
            <person name="Mamidi S."/>
            <person name="Sreedasyam A."/>
            <person name="Weng X."/>
            <person name="Barry K."/>
            <person name="Bonette J."/>
            <person name="Campitelli B."/>
            <person name="Daum C."/>
            <person name="Gordon S."/>
            <person name="Gould B."/>
            <person name="Lipzen A."/>
            <person name="MacQueen A."/>
            <person name="Palacio-Mejia J."/>
            <person name="Plott C."/>
            <person name="Shakirov E."/>
            <person name="Shu S."/>
            <person name="Yoshinaga Y."/>
            <person name="Zane M."/>
            <person name="Rokhsar D."/>
            <person name="Grimwood J."/>
            <person name="Schmutz J."/>
            <person name="Juenger T."/>
        </authorList>
    </citation>
    <scope>NUCLEOTIDE SEQUENCE [LARGE SCALE GENOMIC DNA]</scope>
    <source>
        <strain evidence="3">cv. HAL2</strain>
    </source>
</reference>
<evidence type="ECO:0000313" key="3">
    <source>
        <dbReference type="Proteomes" id="UP000244336"/>
    </source>
</evidence>
<keyword evidence="3" id="KW-1185">Reference proteome</keyword>